<dbReference type="Gene3D" id="3.30.530.20">
    <property type="match status" value="1"/>
</dbReference>
<dbReference type="EMBL" id="CP042582">
    <property type="protein sequence ID" value="QEX20645.1"/>
    <property type="molecule type" value="Genomic_DNA"/>
</dbReference>
<name>A0A5J6MV81_9PROT</name>
<dbReference type="OrthoDB" id="880456at2"/>
<keyword evidence="2" id="KW-1185">Reference proteome</keyword>
<dbReference type="InterPro" id="IPR023393">
    <property type="entry name" value="START-like_dom_sf"/>
</dbReference>
<evidence type="ECO:0000313" key="2">
    <source>
        <dbReference type="Proteomes" id="UP000325797"/>
    </source>
</evidence>
<gene>
    <name evidence="1" type="ORF">FRZ61_05640</name>
</gene>
<dbReference type="Proteomes" id="UP000325797">
    <property type="component" value="Chromosome"/>
</dbReference>
<dbReference type="SUPFAM" id="SSF55961">
    <property type="entry name" value="Bet v1-like"/>
    <property type="match status" value="1"/>
</dbReference>
<reference evidence="1 2" key="1">
    <citation type="submission" date="2019-08" db="EMBL/GenBank/DDBJ databases">
        <title>Hyperibacter terrae gen. nov., sp. nov. and Hyperibacter viscosus sp. nov., two new members in the family Rhodospirillaceae isolated from the rhizosphere of Hypericum perforatum.</title>
        <authorList>
            <person name="Noviana Z."/>
        </authorList>
    </citation>
    <scope>NUCLEOTIDE SEQUENCE [LARGE SCALE GENOMIC DNA]</scope>
    <source>
        <strain evidence="1 2">R5959</strain>
    </source>
</reference>
<evidence type="ECO:0000313" key="1">
    <source>
        <dbReference type="EMBL" id="QEX20645.1"/>
    </source>
</evidence>
<proteinExistence type="predicted"/>
<dbReference type="AlphaFoldDB" id="A0A5J6MV81"/>
<dbReference type="RefSeq" id="WP_151114874.1">
    <property type="nucleotide sequence ID" value="NZ_CP042582.1"/>
</dbReference>
<organism evidence="1 2">
    <name type="scientific">Hypericibacter adhaerens</name>
    <dbReference type="NCBI Taxonomy" id="2602016"/>
    <lineage>
        <taxon>Bacteria</taxon>
        <taxon>Pseudomonadati</taxon>
        <taxon>Pseudomonadota</taxon>
        <taxon>Alphaproteobacteria</taxon>
        <taxon>Rhodospirillales</taxon>
        <taxon>Dongiaceae</taxon>
        <taxon>Hypericibacter</taxon>
    </lineage>
</organism>
<evidence type="ECO:0008006" key="3">
    <source>
        <dbReference type="Google" id="ProtNLM"/>
    </source>
</evidence>
<accession>A0A5J6MV81</accession>
<protein>
    <recommendedName>
        <fullName evidence="3">Polyketide cyclase</fullName>
    </recommendedName>
</protein>
<dbReference type="KEGG" id="hadh:FRZ61_05640"/>
<sequence length="134" mass="14720">MTDPEVRVLTQSIERDRAEVYGFLADPRNFAKWASGLGAGLEPSGTEWTAQGPEGPVRIRFAPRNEYGVLDHVVTVAPGVEVYVPMRVTANADGTGSLVTFTLFRQPGMSDEKFAADADWVHRDLDTLKKLLEA</sequence>